<dbReference type="GO" id="GO:0006284">
    <property type="term" value="P:base-excision repair"/>
    <property type="evidence" value="ECO:0007669"/>
    <property type="project" value="InterPro"/>
</dbReference>
<dbReference type="GO" id="GO:0004519">
    <property type="term" value="F:endonuclease activity"/>
    <property type="evidence" value="ECO:0007669"/>
    <property type="project" value="UniProtKB-KW"/>
</dbReference>
<dbReference type="Gene3D" id="1.10.1670.10">
    <property type="entry name" value="Helix-hairpin-Helix base-excision DNA repair enzymes (C-terminal)"/>
    <property type="match status" value="1"/>
</dbReference>
<dbReference type="PANTHER" id="PTHR42944:SF1">
    <property type="entry name" value="ADENINE DNA GLYCOSYLASE"/>
    <property type="match status" value="1"/>
</dbReference>
<keyword evidence="9" id="KW-0326">Glycosidase</keyword>
<dbReference type="InterPro" id="IPR003265">
    <property type="entry name" value="HhH-GPD_domain"/>
</dbReference>
<dbReference type="SMART" id="SM00478">
    <property type="entry name" value="ENDO3c"/>
    <property type="match status" value="1"/>
</dbReference>
<keyword evidence="8" id="KW-0234">DNA repair</keyword>
<comment type="caution">
    <text evidence="11">The sequence shown here is derived from an EMBL/GenBank/DDBJ whole genome shotgun (WGS) entry which is preliminary data.</text>
</comment>
<dbReference type="GO" id="GO:0000701">
    <property type="term" value="F:purine-specific mismatch base pair DNA N-glycosylase activity"/>
    <property type="evidence" value="ECO:0007669"/>
    <property type="project" value="TreeGrafter"/>
</dbReference>
<accession>A0A1F5BVH9</accession>
<evidence type="ECO:0000313" key="11">
    <source>
        <dbReference type="EMBL" id="OGD34611.1"/>
    </source>
</evidence>
<evidence type="ECO:0000256" key="6">
    <source>
        <dbReference type="ARBA" id="ARBA00023004"/>
    </source>
</evidence>
<dbReference type="SUPFAM" id="SSF48150">
    <property type="entry name" value="DNA-glycosylase"/>
    <property type="match status" value="1"/>
</dbReference>
<proteinExistence type="inferred from homology"/>
<evidence type="ECO:0000256" key="1">
    <source>
        <dbReference type="ARBA" id="ARBA00001966"/>
    </source>
</evidence>
<evidence type="ECO:0000256" key="5">
    <source>
        <dbReference type="ARBA" id="ARBA00022801"/>
    </source>
</evidence>
<dbReference type="GO" id="GO:0032357">
    <property type="term" value="F:oxidized purine DNA binding"/>
    <property type="evidence" value="ECO:0007669"/>
    <property type="project" value="TreeGrafter"/>
</dbReference>
<keyword evidence="5" id="KW-0378">Hydrolase</keyword>
<keyword evidence="6" id="KW-0408">Iron</keyword>
<dbReference type="InterPro" id="IPR023170">
    <property type="entry name" value="HhH_base_excis_C"/>
</dbReference>
<dbReference type="GO" id="GO:0051536">
    <property type="term" value="F:iron-sulfur cluster binding"/>
    <property type="evidence" value="ECO:0007669"/>
    <property type="project" value="UniProtKB-KW"/>
</dbReference>
<keyword evidence="7" id="KW-0411">Iron-sulfur</keyword>
<evidence type="ECO:0000256" key="8">
    <source>
        <dbReference type="ARBA" id="ARBA00023204"/>
    </source>
</evidence>
<dbReference type="EMBL" id="MEYS01000001">
    <property type="protein sequence ID" value="OGD34611.1"/>
    <property type="molecule type" value="Genomic_DNA"/>
</dbReference>
<dbReference type="InterPro" id="IPR011257">
    <property type="entry name" value="DNA_glycosylase"/>
</dbReference>
<keyword evidence="11" id="KW-0255">Endonuclease</keyword>
<keyword evidence="4" id="KW-0227">DNA damage</keyword>
<dbReference type="AlphaFoldDB" id="A0A1F5BVH9"/>
<evidence type="ECO:0000256" key="7">
    <source>
        <dbReference type="ARBA" id="ARBA00023014"/>
    </source>
</evidence>
<dbReference type="Pfam" id="PF00730">
    <property type="entry name" value="HhH-GPD"/>
    <property type="match status" value="1"/>
</dbReference>
<organism evidence="11 12">
    <name type="scientific">Candidatus Azambacteria bacterium RIFCSPLOWO2_01_FULL_46_25</name>
    <dbReference type="NCBI Taxonomy" id="1797298"/>
    <lineage>
        <taxon>Bacteria</taxon>
        <taxon>Candidatus Azamiibacteriota</taxon>
    </lineage>
</organism>
<dbReference type="STRING" id="1797298.A2988_03860"/>
<dbReference type="GO" id="GO:0046872">
    <property type="term" value="F:metal ion binding"/>
    <property type="evidence" value="ECO:0007669"/>
    <property type="project" value="UniProtKB-KW"/>
</dbReference>
<protein>
    <submittedName>
        <fullName evidence="11">Endonuclease III</fullName>
    </submittedName>
</protein>
<comment type="similarity">
    <text evidence="2">Belongs to the Nth/MutY family.</text>
</comment>
<dbReference type="PANTHER" id="PTHR42944">
    <property type="entry name" value="ADENINE DNA GLYCOSYLASE"/>
    <property type="match status" value="1"/>
</dbReference>
<dbReference type="Proteomes" id="UP000176650">
    <property type="component" value="Unassembled WGS sequence"/>
</dbReference>
<gene>
    <name evidence="11" type="ORF">A2988_03860</name>
</gene>
<sequence>MQASSRKLAAFRKTILGYYRKHGRDLPWRHTITPYRVVVSEIMLQQTQVERVALKYPVFIKTFPSFAALAKASVAEVLRAWQGLGYNRRALALKKIAELVVRDYKGKLPSNPHELEKMPGIGRATAGSIAAFGFNKPVVFIETNIRRVFIHFFFAKTKKKVHDDDIMPLAKAALHRKNPRAWYSALMDYGTMLAKKVENPNRRSVHHVKQSKFDGSDRQVRGKILKLLIARNSARIPYLARELREPTVRVRKIADGLAKDKLISLRKGILCISI</sequence>
<dbReference type="GO" id="GO:0006298">
    <property type="term" value="P:mismatch repair"/>
    <property type="evidence" value="ECO:0007669"/>
    <property type="project" value="TreeGrafter"/>
</dbReference>
<keyword evidence="11" id="KW-0540">Nuclease</keyword>
<evidence type="ECO:0000259" key="10">
    <source>
        <dbReference type="SMART" id="SM00478"/>
    </source>
</evidence>
<dbReference type="InterPro" id="IPR044298">
    <property type="entry name" value="MIG/MutY"/>
</dbReference>
<evidence type="ECO:0000256" key="4">
    <source>
        <dbReference type="ARBA" id="ARBA00022763"/>
    </source>
</evidence>
<dbReference type="GO" id="GO:0034039">
    <property type="term" value="F:8-oxo-7,8-dihydroguanine DNA N-glycosylase activity"/>
    <property type="evidence" value="ECO:0007669"/>
    <property type="project" value="TreeGrafter"/>
</dbReference>
<evidence type="ECO:0000256" key="9">
    <source>
        <dbReference type="ARBA" id="ARBA00023295"/>
    </source>
</evidence>
<reference evidence="11 12" key="1">
    <citation type="journal article" date="2016" name="Nat. Commun.">
        <title>Thousands of microbial genomes shed light on interconnected biogeochemical processes in an aquifer system.</title>
        <authorList>
            <person name="Anantharaman K."/>
            <person name="Brown C.T."/>
            <person name="Hug L.A."/>
            <person name="Sharon I."/>
            <person name="Castelle C.J."/>
            <person name="Probst A.J."/>
            <person name="Thomas B.C."/>
            <person name="Singh A."/>
            <person name="Wilkins M.J."/>
            <person name="Karaoz U."/>
            <person name="Brodie E.L."/>
            <person name="Williams K.H."/>
            <person name="Hubbard S.S."/>
            <person name="Banfield J.F."/>
        </authorList>
    </citation>
    <scope>NUCLEOTIDE SEQUENCE [LARGE SCALE GENOMIC DNA]</scope>
</reference>
<dbReference type="Gene3D" id="1.10.340.30">
    <property type="entry name" value="Hypothetical protein, domain 2"/>
    <property type="match status" value="1"/>
</dbReference>
<keyword evidence="3" id="KW-0479">Metal-binding</keyword>
<name>A0A1F5BVH9_9BACT</name>
<comment type="cofactor">
    <cofactor evidence="1">
        <name>[4Fe-4S] cluster</name>
        <dbReference type="ChEBI" id="CHEBI:49883"/>
    </cofactor>
</comment>
<dbReference type="CDD" id="cd00056">
    <property type="entry name" value="ENDO3c"/>
    <property type="match status" value="1"/>
</dbReference>
<evidence type="ECO:0000256" key="3">
    <source>
        <dbReference type="ARBA" id="ARBA00022723"/>
    </source>
</evidence>
<evidence type="ECO:0000313" key="12">
    <source>
        <dbReference type="Proteomes" id="UP000176650"/>
    </source>
</evidence>
<dbReference type="GO" id="GO:0035485">
    <property type="term" value="F:adenine/guanine mispair binding"/>
    <property type="evidence" value="ECO:0007669"/>
    <property type="project" value="TreeGrafter"/>
</dbReference>
<feature type="domain" description="HhH-GPD" evidence="10">
    <location>
        <begin position="43"/>
        <end position="192"/>
    </location>
</feature>
<evidence type="ECO:0000256" key="2">
    <source>
        <dbReference type="ARBA" id="ARBA00008343"/>
    </source>
</evidence>